<feature type="signal peptide" evidence="1">
    <location>
        <begin position="1"/>
        <end position="20"/>
    </location>
</feature>
<dbReference type="AlphaFoldDB" id="A0A2P7SEF8"/>
<name>A0A2P7SEF8_9HYPH</name>
<organism evidence="2 3">
    <name type="scientific">Pseudaminobacter soli</name>
    <name type="common">ex Li et al. 2025</name>
    <dbReference type="NCBI Taxonomy" id="1295366"/>
    <lineage>
        <taxon>Bacteria</taxon>
        <taxon>Pseudomonadati</taxon>
        <taxon>Pseudomonadota</taxon>
        <taxon>Alphaproteobacteria</taxon>
        <taxon>Hyphomicrobiales</taxon>
        <taxon>Phyllobacteriaceae</taxon>
        <taxon>Pseudaminobacter</taxon>
    </lineage>
</organism>
<protein>
    <recommendedName>
        <fullName evidence="4">Phage tail protein</fullName>
    </recommendedName>
</protein>
<dbReference type="Gene3D" id="2.40.30.20">
    <property type="match status" value="1"/>
</dbReference>
<evidence type="ECO:0000313" key="3">
    <source>
        <dbReference type="Proteomes" id="UP000240653"/>
    </source>
</evidence>
<comment type="caution">
    <text evidence="2">The sequence shown here is derived from an EMBL/GenBank/DDBJ whole genome shotgun (WGS) entry which is preliminary data.</text>
</comment>
<reference evidence="2 3" key="1">
    <citation type="submission" date="2018-03" db="EMBL/GenBank/DDBJ databases">
        <title>The draft genome of Mesorhizobium soli JCM 19897.</title>
        <authorList>
            <person name="Li L."/>
            <person name="Liu L."/>
            <person name="Liang L."/>
            <person name="Wang T."/>
            <person name="Zhang X."/>
        </authorList>
    </citation>
    <scope>NUCLEOTIDE SEQUENCE [LARGE SCALE GENOMIC DNA]</scope>
    <source>
        <strain evidence="2 3">JCM 19897</strain>
    </source>
</reference>
<dbReference type="RefSeq" id="WP_106724211.1">
    <property type="nucleotide sequence ID" value="NZ_PXYL01000005.1"/>
</dbReference>
<dbReference type="InterPro" id="IPR023366">
    <property type="entry name" value="ATP_synth_asu-like_sf"/>
</dbReference>
<gene>
    <name evidence="2" type="ORF">C7I85_11930</name>
</gene>
<proteinExistence type="predicted"/>
<accession>A0A2P7SEF8</accession>
<feature type="chain" id="PRO_5015126209" description="Phage tail protein" evidence="1">
    <location>
        <begin position="21"/>
        <end position="243"/>
    </location>
</feature>
<keyword evidence="3" id="KW-1185">Reference proteome</keyword>
<evidence type="ECO:0000313" key="2">
    <source>
        <dbReference type="EMBL" id="PSJ60745.1"/>
    </source>
</evidence>
<sequence>MSDLFAVAGAKIFIGSAAMAAPTVDVIPSDFAAVAWTEISDWTQCGSIGDAAQLITTQVISQSRDKKQKGTRNAGSMQNVFAINSSDPGQIAVIAAEKTGNNYPFKIEWNDAPGGASFPVAITIASPGVITKTAHGLTVGRKVKFSTTGALPTGLTAGVEYYVKTVPDADTFQVSATPTGTAIATTGTQNGTHTVIVTPIGTVNYFIGLVMSAQQAGGGANTVRSLNATVEVNSNLATVQPSA</sequence>
<dbReference type="OrthoDB" id="6976379at2"/>
<dbReference type="Proteomes" id="UP000240653">
    <property type="component" value="Unassembled WGS sequence"/>
</dbReference>
<keyword evidence="1" id="KW-0732">Signal</keyword>
<evidence type="ECO:0008006" key="4">
    <source>
        <dbReference type="Google" id="ProtNLM"/>
    </source>
</evidence>
<dbReference type="EMBL" id="PXYL01000005">
    <property type="protein sequence ID" value="PSJ60745.1"/>
    <property type="molecule type" value="Genomic_DNA"/>
</dbReference>
<evidence type="ECO:0000256" key="1">
    <source>
        <dbReference type="SAM" id="SignalP"/>
    </source>
</evidence>